<name>A0ABW3RQ67_9SPHI</name>
<dbReference type="Pfam" id="PF01814">
    <property type="entry name" value="Hemerythrin"/>
    <property type="match status" value="1"/>
</dbReference>
<sequence>MEPKPLKRHKALQPLSKEHHFALLLCWKIRRGLELEIDPERIGRYLAKMWSYQLDLHFNIEEEFVFPILESDNKLVHDAISDHRAIKRLILNEPFTEKSLNRIEEKLEAHIRMEERQLFPLVQSMASEEQMAYINSKHDHPITELLWEDEFWTLLDIRH</sequence>
<organism evidence="2 3">
    <name type="scientific">Sphingobacterium daejeonense</name>
    <dbReference type="NCBI Taxonomy" id="371142"/>
    <lineage>
        <taxon>Bacteria</taxon>
        <taxon>Pseudomonadati</taxon>
        <taxon>Bacteroidota</taxon>
        <taxon>Sphingobacteriia</taxon>
        <taxon>Sphingobacteriales</taxon>
        <taxon>Sphingobacteriaceae</taxon>
        <taxon>Sphingobacterium</taxon>
    </lineage>
</organism>
<dbReference type="InterPro" id="IPR012312">
    <property type="entry name" value="Hemerythrin-like"/>
</dbReference>
<comment type="caution">
    <text evidence="2">The sequence shown here is derived from an EMBL/GenBank/DDBJ whole genome shotgun (WGS) entry which is preliminary data.</text>
</comment>
<evidence type="ECO:0000259" key="1">
    <source>
        <dbReference type="Pfam" id="PF01814"/>
    </source>
</evidence>
<accession>A0ABW3RQ67</accession>
<evidence type="ECO:0000313" key="2">
    <source>
        <dbReference type="EMBL" id="MFD1167385.1"/>
    </source>
</evidence>
<keyword evidence="3" id="KW-1185">Reference proteome</keyword>
<dbReference type="Gene3D" id="1.20.120.520">
    <property type="entry name" value="nmb1532 protein domain like"/>
    <property type="match status" value="1"/>
</dbReference>
<proteinExistence type="predicted"/>
<dbReference type="RefSeq" id="WP_380898675.1">
    <property type="nucleotide sequence ID" value="NZ_JBHTKY010000039.1"/>
</dbReference>
<reference evidence="3" key="1">
    <citation type="journal article" date="2019" name="Int. J. Syst. Evol. Microbiol.">
        <title>The Global Catalogue of Microorganisms (GCM) 10K type strain sequencing project: providing services to taxonomists for standard genome sequencing and annotation.</title>
        <authorList>
            <consortium name="The Broad Institute Genomics Platform"/>
            <consortium name="The Broad Institute Genome Sequencing Center for Infectious Disease"/>
            <person name="Wu L."/>
            <person name="Ma J."/>
        </authorList>
    </citation>
    <scope>NUCLEOTIDE SEQUENCE [LARGE SCALE GENOMIC DNA]</scope>
    <source>
        <strain evidence="3">CCUG 52468</strain>
    </source>
</reference>
<dbReference type="Proteomes" id="UP001597205">
    <property type="component" value="Unassembled WGS sequence"/>
</dbReference>
<dbReference type="EMBL" id="JBHTKY010000039">
    <property type="protein sequence ID" value="MFD1167385.1"/>
    <property type="molecule type" value="Genomic_DNA"/>
</dbReference>
<evidence type="ECO:0000313" key="3">
    <source>
        <dbReference type="Proteomes" id="UP001597205"/>
    </source>
</evidence>
<gene>
    <name evidence="2" type="ORF">ACFQ2C_17435</name>
</gene>
<feature type="domain" description="Hemerythrin-like" evidence="1">
    <location>
        <begin position="15"/>
        <end position="122"/>
    </location>
</feature>
<protein>
    <submittedName>
        <fullName evidence="2">Hemerythrin domain-containing protein</fullName>
    </submittedName>
</protein>